<dbReference type="InterPro" id="IPR056546">
    <property type="entry name" value="MreB_MamK-like"/>
</dbReference>
<dbReference type="STRING" id="1798407.A3A16_02225"/>
<dbReference type="NCBIfam" id="NF010539">
    <property type="entry name" value="PRK13927.1"/>
    <property type="match status" value="1"/>
</dbReference>
<comment type="subcellular location">
    <subcellularLocation>
        <location evidence="6">Cytoplasm</location>
    </subcellularLocation>
    <text evidence="6">Membrane-associated.</text>
</comment>
<keyword evidence="3 6" id="KW-0067">ATP-binding</keyword>
<comment type="caution">
    <text evidence="7">The sequence shown here is derived from an EMBL/GenBank/DDBJ whole genome shotgun (WGS) entry which is preliminary data.</text>
</comment>
<dbReference type="Pfam" id="PF06723">
    <property type="entry name" value="MreB_Mbl"/>
    <property type="match status" value="1"/>
</dbReference>
<evidence type="ECO:0000256" key="6">
    <source>
        <dbReference type="HAMAP-Rule" id="MF_02207"/>
    </source>
</evidence>
<comment type="caution">
    <text evidence="6">Lacks conserved residue(s) required for the propagation of feature annotation.</text>
</comment>
<keyword evidence="1 6" id="KW-0963">Cytoplasm</keyword>
<dbReference type="GO" id="GO:0000902">
    <property type="term" value="P:cell morphogenesis"/>
    <property type="evidence" value="ECO:0007669"/>
    <property type="project" value="InterPro"/>
</dbReference>
<feature type="binding site" evidence="6">
    <location>
        <begin position="12"/>
        <end position="14"/>
    </location>
    <ligand>
        <name>ATP</name>
        <dbReference type="ChEBI" id="CHEBI:30616"/>
    </ligand>
</feature>
<dbReference type="AlphaFoldDB" id="A0A1G1ZN66"/>
<dbReference type="PANTHER" id="PTHR42749:SF1">
    <property type="entry name" value="CELL SHAPE-DETERMINING PROTEIN MREB"/>
    <property type="match status" value="1"/>
</dbReference>
<keyword evidence="2 6" id="KW-0547">Nucleotide-binding</keyword>
<dbReference type="NCBIfam" id="TIGR00904">
    <property type="entry name" value="mreB"/>
    <property type="match status" value="1"/>
</dbReference>
<dbReference type="PRINTS" id="PR01652">
    <property type="entry name" value="SHAPEPROTEIN"/>
</dbReference>
<comment type="subunit">
    <text evidence="6">Forms polymers.</text>
</comment>
<feature type="binding site" evidence="6">
    <location>
        <begin position="156"/>
        <end position="158"/>
    </location>
    <ligand>
        <name>ATP</name>
        <dbReference type="ChEBI" id="CHEBI:30616"/>
    </ligand>
</feature>
<organism evidence="7 8">
    <name type="scientific">Candidatus Harrisonbacteria bacterium RIFCSPLOWO2_01_FULL_44_18</name>
    <dbReference type="NCBI Taxonomy" id="1798407"/>
    <lineage>
        <taxon>Bacteria</taxon>
        <taxon>Candidatus Harrisoniibacteriota</taxon>
    </lineage>
</organism>
<evidence type="ECO:0000256" key="5">
    <source>
        <dbReference type="ARBA" id="ARBA00023458"/>
    </source>
</evidence>
<evidence type="ECO:0000256" key="3">
    <source>
        <dbReference type="ARBA" id="ARBA00022840"/>
    </source>
</evidence>
<dbReference type="PANTHER" id="PTHR42749">
    <property type="entry name" value="CELL SHAPE-DETERMINING PROTEIN MREB"/>
    <property type="match status" value="1"/>
</dbReference>
<sequence length="336" mass="36183">MFTRQIGIDLGTANTIVFVPSRGFIINEPTIVALSLPDNTVLAVGKEAKEMIGRTPDDIVAYRPLKDGVIADYYITRAMLKYFVAKAVGSLNIFKPEVVISVPAGITPTERRAVLNAALDAGAREAYIVKEPILAALGAGIPINSPSGNMIINIGGGTSEVAVVSLGGIVSWSSLRVAGNKFDQAITDYVKKKYAISIGEQMAENIKFEIGAALPTKEKLEFQIRGRDLMSGLPKDLVINANEVAEALKPHLLDIAASVQNVFNSTPPELVADIMEKGIILSGGGAHLRYIDEFFKRMSGGVQTYIAEEPLFCVAKGTGLILNHLDVYKRTLLNKR</sequence>
<comment type="similarity">
    <text evidence="5 6">Belongs to the FtsA/MreB family.</text>
</comment>
<comment type="function">
    <text evidence="6">Forms membrane-associated dynamic filaments that are essential for cell shape determination. Acts by regulating cell wall synthesis and cell elongation, and thus cell shape. A feedback loop between cell geometry and MreB localization may maintain elongated cell shape by targeting cell wall growth to regions of negative cell wall curvature.</text>
</comment>
<gene>
    <name evidence="6" type="primary">mreB</name>
    <name evidence="7" type="ORF">A3A16_02225</name>
</gene>
<name>A0A1G1ZN66_9BACT</name>
<evidence type="ECO:0000313" key="8">
    <source>
        <dbReference type="Proteomes" id="UP000177942"/>
    </source>
</evidence>
<evidence type="ECO:0000313" key="7">
    <source>
        <dbReference type="EMBL" id="OGY65859.1"/>
    </source>
</evidence>
<evidence type="ECO:0000256" key="2">
    <source>
        <dbReference type="ARBA" id="ARBA00022741"/>
    </source>
</evidence>
<dbReference type="Proteomes" id="UP000177942">
    <property type="component" value="Unassembled WGS sequence"/>
</dbReference>
<dbReference type="InterPro" id="IPR004753">
    <property type="entry name" value="MreB"/>
</dbReference>
<reference evidence="7 8" key="1">
    <citation type="journal article" date="2016" name="Nat. Commun.">
        <title>Thousands of microbial genomes shed light on interconnected biogeochemical processes in an aquifer system.</title>
        <authorList>
            <person name="Anantharaman K."/>
            <person name="Brown C.T."/>
            <person name="Hug L.A."/>
            <person name="Sharon I."/>
            <person name="Castelle C.J."/>
            <person name="Probst A.J."/>
            <person name="Thomas B.C."/>
            <person name="Singh A."/>
            <person name="Wilkins M.J."/>
            <person name="Karaoz U."/>
            <person name="Brodie E.L."/>
            <person name="Williams K.H."/>
            <person name="Hubbard S.S."/>
            <person name="Banfield J.F."/>
        </authorList>
    </citation>
    <scope>NUCLEOTIDE SEQUENCE [LARGE SCALE GENOMIC DNA]</scope>
</reference>
<accession>A0A1G1ZN66</accession>
<protein>
    <recommendedName>
        <fullName evidence="6">Cell shape-determining protein MreB</fullName>
    </recommendedName>
</protein>
<dbReference type="SUPFAM" id="SSF53067">
    <property type="entry name" value="Actin-like ATPase domain"/>
    <property type="match status" value="2"/>
</dbReference>
<feature type="binding site" evidence="6">
    <location>
        <begin position="204"/>
        <end position="207"/>
    </location>
    <ligand>
        <name>ATP</name>
        <dbReference type="ChEBI" id="CHEBI:30616"/>
    </ligand>
</feature>
<dbReference type="GO" id="GO:0005524">
    <property type="term" value="F:ATP binding"/>
    <property type="evidence" value="ECO:0007669"/>
    <property type="project" value="UniProtKB-KW"/>
</dbReference>
<proteinExistence type="inferred from homology"/>
<dbReference type="GO" id="GO:0008360">
    <property type="term" value="P:regulation of cell shape"/>
    <property type="evidence" value="ECO:0007669"/>
    <property type="project" value="UniProtKB-UniRule"/>
</dbReference>
<dbReference type="InterPro" id="IPR043129">
    <property type="entry name" value="ATPase_NBD"/>
</dbReference>
<evidence type="ECO:0000256" key="4">
    <source>
        <dbReference type="ARBA" id="ARBA00022960"/>
    </source>
</evidence>
<dbReference type="GO" id="GO:0005737">
    <property type="term" value="C:cytoplasm"/>
    <property type="evidence" value="ECO:0007669"/>
    <property type="project" value="UniProtKB-SubCell"/>
</dbReference>
<dbReference type="CDD" id="cd10225">
    <property type="entry name" value="ASKHA_NBD_MreB-like"/>
    <property type="match status" value="1"/>
</dbReference>
<dbReference type="Gene3D" id="3.30.420.40">
    <property type="match status" value="2"/>
</dbReference>
<dbReference type="HAMAP" id="MF_02207">
    <property type="entry name" value="MreB"/>
    <property type="match status" value="1"/>
</dbReference>
<dbReference type="EMBL" id="MHJJ01000006">
    <property type="protein sequence ID" value="OGY65859.1"/>
    <property type="molecule type" value="Genomic_DNA"/>
</dbReference>
<keyword evidence="4 6" id="KW-0133">Cell shape</keyword>
<evidence type="ECO:0000256" key="1">
    <source>
        <dbReference type="ARBA" id="ARBA00022490"/>
    </source>
</evidence>